<dbReference type="Pfam" id="PF12937">
    <property type="entry name" value="F-box-like"/>
    <property type="match status" value="1"/>
</dbReference>
<organism evidence="2 3">
    <name type="scientific">Pseudocercospora eumusae</name>
    <dbReference type="NCBI Taxonomy" id="321146"/>
    <lineage>
        <taxon>Eukaryota</taxon>
        <taxon>Fungi</taxon>
        <taxon>Dikarya</taxon>
        <taxon>Ascomycota</taxon>
        <taxon>Pezizomycotina</taxon>
        <taxon>Dothideomycetes</taxon>
        <taxon>Dothideomycetidae</taxon>
        <taxon>Mycosphaerellales</taxon>
        <taxon>Mycosphaerellaceae</taxon>
        <taxon>Pseudocercospora</taxon>
    </lineage>
</organism>
<proteinExistence type="predicted"/>
<comment type="caution">
    <text evidence="2">The sequence shown here is derived from an EMBL/GenBank/DDBJ whole genome shotgun (WGS) entry which is preliminary data.</text>
</comment>
<accession>A0A139HHS1</accession>
<evidence type="ECO:0000313" key="3">
    <source>
        <dbReference type="Proteomes" id="UP000070133"/>
    </source>
</evidence>
<evidence type="ECO:0000313" key="2">
    <source>
        <dbReference type="EMBL" id="KXT02010.1"/>
    </source>
</evidence>
<sequence>MSATFRTLNIEELLEHIFTFADALDLLRHRRVCRAWRLTIETSIRIAYQERTFLRPLDLESLAWISGFTSTATSRVSATLPVGEIDRQINGHPGPRPVMLNELLFCKSFEARRLSSRTPMDCKRSLKLPVKQRMRATIQACIRKIRFRPLPDCIMTRSPGEQYFQFNISPETIQPHHAAWDMFVTSPPVQSILIVESLEYRDGHAMGWISARNPGGVRVGDLIRAMRRRLEGASIPCHGRHGPLENVCAGGFWLGISGPAGVVVLTQEELGMLST</sequence>
<dbReference type="Proteomes" id="UP000070133">
    <property type="component" value="Unassembled WGS sequence"/>
</dbReference>
<reference evidence="2 3" key="1">
    <citation type="submission" date="2015-07" db="EMBL/GenBank/DDBJ databases">
        <title>Comparative genomics of the Sigatoka disease complex on banana suggests a link between parallel evolutionary changes in Pseudocercospora fijiensis and Pseudocercospora eumusae and increased virulence on the banana host.</title>
        <authorList>
            <person name="Chang T.-C."/>
            <person name="Salvucci A."/>
            <person name="Crous P.W."/>
            <person name="Stergiopoulos I."/>
        </authorList>
    </citation>
    <scope>NUCLEOTIDE SEQUENCE [LARGE SCALE GENOMIC DNA]</scope>
    <source>
        <strain evidence="2 3">CBS 114824</strain>
    </source>
</reference>
<dbReference type="InterPro" id="IPR036047">
    <property type="entry name" value="F-box-like_dom_sf"/>
</dbReference>
<dbReference type="EMBL" id="LFZN01000047">
    <property type="protein sequence ID" value="KXT02010.1"/>
    <property type="molecule type" value="Genomic_DNA"/>
</dbReference>
<keyword evidence="3" id="KW-1185">Reference proteome</keyword>
<dbReference type="Gene3D" id="1.20.1280.50">
    <property type="match status" value="1"/>
</dbReference>
<protein>
    <recommendedName>
        <fullName evidence="1">F-box domain-containing protein</fullName>
    </recommendedName>
</protein>
<gene>
    <name evidence="2" type="ORF">AC578_6543</name>
</gene>
<dbReference type="SUPFAM" id="SSF81383">
    <property type="entry name" value="F-box domain"/>
    <property type="match status" value="1"/>
</dbReference>
<feature type="domain" description="F-box" evidence="1">
    <location>
        <begin position="11"/>
        <end position="39"/>
    </location>
</feature>
<name>A0A139HHS1_9PEZI</name>
<evidence type="ECO:0000259" key="1">
    <source>
        <dbReference type="Pfam" id="PF12937"/>
    </source>
</evidence>
<dbReference type="InterPro" id="IPR001810">
    <property type="entry name" value="F-box_dom"/>
</dbReference>
<dbReference type="AlphaFoldDB" id="A0A139HHS1"/>